<dbReference type="Proteomes" id="UP000070544">
    <property type="component" value="Unassembled WGS sequence"/>
</dbReference>
<reference evidence="2 3" key="1">
    <citation type="journal article" date="2015" name="Genome Biol. Evol.">
        <title>Phylogenomic analyses indicate that early fungi evolved digesting cell walls of algal ancestors of land plants.</title>
        <authorList>
            <person name="Chang Y."/>
            <person name="Wang S."/>
            <person name="Sekimoto S."/>
            <person name="Aerts A.L."/>
            <person name="Choi C."/>
            <person name="Clum A."/>
            <person name="LaButti K.M."/>
            <person name="Lindquist E.A."/>
            <person name="Yee Ngan C."/>
            <person name="Ohm R.A."/>
            <person name="Salamov A.A."/>
            <person name="Grigoriev I.V."/>
            <person name="Spatafora J.W."/>
            <person name="Berbee M.L."/>
        </authorList>
    </citation>
    <scope>NUCLEOTIDE SEQUENCE [LARGE SCALE GENOMIC DNA]</scope>
    <source>
        <strain evidence="2 3">JEL478</strain>
    </source>
</reference>
<organism evidence="2 3">
    <name type="scientific">Gonapodya prolifera (strain JEL478)</name>
    <name type="common">Monoblepharis prolifera</name>
    <dbReference type="NCBI Taxonomy" id="1344416"/>
    <lineage>
        <taxon>Eukaryota</taxon>
        <taxon>Fungi</taxon>
        <taxon>Fungi incertae sedis</taxon>
        <taxon>Chytridiomycota</taxon>
        <taxon>Chytridiomycota incertae sedis</taxon>
        <taxon>Monoblepharidomycetes</taxon>
        <taxon>Monoblepharidales</taxon>
        <taxon>Gonapodyaceae</taxon>
        <taxon>Gonapodya</taxon>
    </lineage>
</organism>
<dbReference type="AlphaFoldDB" id="A0A139AZS8"/>
<sequence length="348" mass="37786">MTSLLSIPPEILSIILQRLNPSLPSLLATASASRILQKIVFSDVQLWTFFGLDFYHAQFLPDGKGRVRLDTVTDEALESILRRLVQFGGIEGVRRVRLDYCPRISEKGVSALMASVAPGQLAELRASFAPNVAIPLDLSPGSLLSLLGSVPVLDCTGCTARGIATYWDNIVVDSRPLRVPLPPIDDTKSGPVSLFLHPSLYPPLPTADPTQRRAAPAFALVSLSLPRECNVCSRSISGMETGPQENRCSSCGRVEHLCFRPTSQPRSLPYAASGAGARNRNEKDRTRSGGTGKCTVVRCGYCDARADCEFCVARRGGENDDKGGFYLTEAVDDEERIWVCGRCGLELM</sequence>
<evidence type="ECO:0008006" key="4">
    <source>
        <dbReference type="Google" id="ProtNLM"/>
    </source>
</evidence>
<evidence type="ECO:0000256" key="1">
    <source>
        <dbReference type="SAM" id="MobiDB-lite"/>
    </source>
</evidence>
<proteinExistence type="predicted"/>
<dbReference type="EMBL" id="KQ965731">
    <property type="protein sequence ID" value="KXS22217.1"/>
    <property type="molecule type" value="Genomic_DNA"/>
</dbReference>
<protein>
    <recommendedName>
        <fullName evidence="4">F-box domain-containing protein</fullName>
    </recommendedName>
</protein>
<accession>A0A139AZS8</accession>
<gene>
    <name evidence="2" type="ORF">M427DRAFT_50559</name>
</gene>
<feature type="region of interest" description="Disordered" evidence="1">
    <location>
        <begin position="269"/>
        <end position="289"/>
    </location>
</feature>
<feature type="non-terminal residue" evidence="2">
    <location>
        <position position="348"/>
    </location>
</feature>
<evidence type="ECO:0000313" key="2">
    <source>
        <dbReference type="EMBL" id="KXS22217.1"/>
    </source>
</evidence>
<keyword evidence="3" id="KW-1185">Reference proteome</keyword>
<evidence type="ECO:0000313" key="3">
    <source>
        <dbReference type="Proteomes" id="UP000070544"/>
    </source>
</evidence>
<name>A0A139AZS8_GONPJ</name>